<accession>W3XA17</accession>
<dbReference type="Proteomes" id="UP000030651">
    <property type="component" value="Unassembled WGS sequence"/>
</dbReference>
<dbReference type="OrthoDB" id="3501153at2759"/>
<dbReference type="PANTHER" id="PTHR35896:SF3">
    <property type="entry name" value="MAJOR FACILITATOR SUPERFAMILY TRANSPORTER"/>
    <property type="match status" value="1"/>
</dbReference>
<keyword evidence="4" id="KW-1185">Reference proteome</keyword>
<feature type="region of interest" description="Disordered" evidence="1">
    <location>
        <begin position="1"/>
        <end position="39"/>
    </location>
</feature>
<keyword evidence="2" id="KW-1133">Transmembrane helix</keyword>
<dbReference type="GeneID" id="19269794"/>
<evidence type="ECO:0000313" key="3">
    <source>
        <dbReference type="EMBL" id="ETS82905.1"/>
    </source>
</evidence>
<evidence type="ECO:0000313" key="4">
    <source>
        <dbReference type="Proteomes" id="UP000030651"/>
    </source>
</evidence>
<dbReference type="KEGG" id="pfy:PFICI_04781"/>
<organism evidence="3 4">
    <name type="scientific">Pestalotiopsis fici (strain W106-1 / CGMCC3.15140)</name>
    <dbReference type="NCBI Taxonomy" id="1229662"/>
    <lineage>
        <taxon>Eukaryota</taxon>
        <taxon>Fungi</taxon>
        <taxon>Dikarya</taxon>
        <taxon>Ascomycota</taxon>
        <taxon>Pezizomycotina</taxon>
        <taxon>Sordariomycetes</taxon>
        <taxon>Xylariomycetidae</taxon>
        <taxon>Amphisphaeriales</taxon>
        <taxon>Sporocadaceae</taxon>
        <taxon>Pestalotiopsis</taxon>
    </lineage>
</organism>
<feature type="compositionally biased region" description="Basic and acidic residues" evidence="1">
    <location>
        <begin position="24"/>
        <end position="39"/>
    </location>
</feature>
<dbReference type="InParanoid" id="W3XA17"/>
<evidence type="ECO:0000256" key="1">
    <source>
        <dbReference type="SAM" id="MobiDB-lite"/>
    </source>
</evidence>
<gene>
    <name evidence="3" type="ORF">PFICI_04781</name>
</gene>
<dbReference type="PANTHER" id="PTHR35896">
    <property type="entry name" value="IG-LIKE DOMAIN-CONTAINING PROTEIN"/>
    <property type="match status" value="1"/>
</dbReference>
<dbReference type="STRING" id="1229662.W3XA17"/>
<dbReference type="HOGENOM" id="CLU_066042_3_0_1"/>
<evidence type="ECO:0000256" key="2">
    <source>
        <dbReference type="SAM" id="Phobius"/>
    </source>
</evidence>
<dbReference type="EMBL" id="KI912111">
    <property type="protein sequence ID" value="ETS82905.1"/>
    <property type="molecule type" value="Genomic_DNA"/>
</dbReference>
<keyword evidence="2" id="KW-0812">Transmembrane</keyword>
<dbReference type="OMA" id="WASRDWH"/>
<feature type="transmembrane region" description="Helical" evidence="2">
    <location>
        <begin position="55"/>
        <end position="76"/>
    </location>
</feature>
<keyword evidence="2" id="KW-0472">Membrane</keyword>
<dbReference type="AlphaFoldDB" id="W3XA17"/>
<protein>
    <submittedName>
        <fullName evidence="3">Uncharacterized protein</fullName>
    </submittedName>
</protein>
<dbReference type="InterPro" id="IPR053008">
    <property type="entry name" value="Phomopsin_biosynth_assoc"/>
</dbReference>
<reference evidence="4" key="1">
    <citation type="journal article" date="2015" name="BMC Genomics">
        <title>Genomic and transcriptomic analysis of the endophytic fungus Pestalotiopsis fici reveals its lifestyle and high potential for synthesis of natural products.</title>
        <authorList>
            <person name="Wang X."/>
            <person name="Zhang X."/>
            <person name="Liu L."/>
            <person name="Xiang M."/>
            <person name="Wang W."/>
            <person name="Sun X."/>
            <person name="Che Y."/>
            <person name="Guo L."/>
            <person name="Liu G."/>
            <person name="Guo L."/>
            <person name="Wang C."/>
            <person name="Yin W.B."/>
            <person name="Stadler M."/>
            <person name="Zhang X."/>
            <person name="Liu X."/>
        </authorList>
    </citation>
    <scope>NUCLEOTIDE SEQUENCE [LARGE SCALE GENOMIC DNA]</scope>
    <source>
        <strain evidence="4">W106-1 / CGMCC3.15140</strain>
    </source>
</reference>
<name>W3XA17_PESFW</name>
<sequence length="260" mass="29254">MSRSNPTEDVDDLESAQTPFLSNSERKENHSDHEQISTKGEEKCISRRWLEHQTIFHSIVYILAIWGLVSLAWQAAGTISAGSSFSRNSSNSQPEYDVYRPETLAPGLNECDCGPTTADALARDCKYDSLSTAWLPPYCRDDELTAEFDRSGPGPDGSWGYFADEAGTIPLSADEVAALGETGGSFWASRDWHVVHCLYYWRKYARMRHTGAVMEARFDNEAHVEHCTRLIRKPAPDYFFLIEVPVMMNSSDHHHRAEGS</sequence>
<dbReference type="RefSeq" id="XP_007831553.1">
    <property type="nucleotide sequence ID" value="XM_007833362.1"/>
</dbReference>
<proteinExistence type="predicted"/>
<dbReference type="eggNOG" id="ENOG502SR4X">
    <property type="taxonomic scope" value="Eukaryota"/>
</dbReference>